<reference evidence="4" key="1">
    <citation type="submission" date="2018-02" db="EMBL/GenBank/DDBJ databases">
        <authorList>
            <person name="Hornung B."/>
        </authorList>
    </citation>
    <scope>NUCLEOTIDE SEQUENCE [LARGE SCALE GENOMIC DNA]</scope>
</reference>
<keyword evidence="2" id="KW-1133">Transmembrane helix</keyword>
<keyword evidence="2" id="KW-0812">Transmembrane</keyword>
<dbReference type="RefSeq" id="WP_119714931.1">
    <property type="nucleotide sequence ID" value="NZ_OMOH01000002.1"/>
</dbReference>
<dbReference type="Proteomes" id="UP000265962">
    <property type="component" value="Unassembled WGS sequence"/>
</dbReference>
<evidence type="ECO:0000256" key="1">
    <source>
        <dbReference type="SAM" id="MobiDB-lite"/>
    </source>
</evidence>
<evidence type="ECO:0000313" key="4">
    <source>
        <dbReference type="Proteomes" id="UP000265962"/>
    </source>
</evidence>
<evidence type="ECO:0000313" key="3">
    <source>
        <dbReference type="EMBL" id="SPF67736.1"/>
    </source>
</evidence>
<evidence type="ECO:0000256" key="2">
    <source>
        <dbReference type="SAM" id="Phobius"/>
    </source>
</evidence>
<dbReference type="AlphaFoldDB" id="A0A375I2W4"/>
<feature type="compositionally biased region" description="Basic and acidic residues" evidence="1">
    <location>
        <begin position="89"/>
        <end position="104"/>
    </location>
</feature>
<name>A0A375I2W4_9ACTN</name>
<protein>
    <submittedName>
        <fullName evidence="3">Uncharacterized protein</fullName>
    </submittedName>
</protein>
<feature type="transmembrane region" description="Helical" evidence="2">
    <location>
        <begin position="12"/>
        <end position="32"/>
    </location>
</feature>
<dbReference type="OrthoDB" id="9929982at2"/>
<keyword evidence="2" id="KW-0472">Membrane</keyword>
<feature type="transmembrane region" description="Helical" evidence="2">
    <location>
        <begin position="44"/>
        <end position="61"/>
    </location>
</feature>
<gene>
    <name evidence="3" type="ORF">PROPJV5_0695</name>
</gene>
<feature type="region of interest" description="Disordered" evidence="1">
    <location>
        <begin position="71"/>
        <end position="104"/>
    </location>
</feature>
<sequence length="104" mass="10944">MSHADNGRAPQRSASLVWGLLFIVVAVLTVLTSNHLVGHEAVRIGFPLALIAIGLLGLVVGNTGSRSRIKNVGVGAPGTPETAPGTYEPVRDTREHDTREQGEP</sequence>
<proteinExistence type="predicted"/>
<keyword evidence="4" id="KW-1185">Reference proteome</keyword>
<accession>A0A375I2W4</accession>
<dbReference type="EMBL" id="OMOH01000002">
    <property type="protein sequence ID" value="SPF67736.1"/>
    <property type="molecule type" value="Genomic_DNA"/>
</dbReference>
<organism evidence="3 4">
    <name type="scientific">Propionibacterium ruminifibrarum</name>
    <dbReference type="NCBI Taxonomy" id="1962131"/>
    <lineage>
        <taxon>Bacteria</taxon>
        <taxon>Bacillati</taxon>
        <taxon>Actinomycetota</taxon>
        <taxon>Actinomycetes</taxon>
        <taxon>Propionibacteriales</taxon>
        <taxon>Propionibacteriaceae</taxon>
        <taxon>Propionibacterium</taxon>
    </lineage>
</organism>